<organism evidence="1">
    <name type="scientific">bioreactor metagenome</name>
    <dbReference type="NCBI Taxonomy" id="1076179"/>
    <lineage>
        <taxon>unclassified sequences</taxon>
        <taxon>metagenomes</taxon>
        <taxon>ecological metagenomes</taxon>
    </lineage>
</organism>
<sequence>MGADRFADKAVSLQGFVHHGKVGRIMQRLLHIEMCVGGKFEPIIPHLFCQTAEVFQSQIPELA</sequence>
<accession>A0A644YNC6</accession>
<gene>
    <name evidence="1" type="ORF">SDC9_74530</name>
</gene>
<reference evidence="1" key="1">
    <citation type="submission" date="2019-08" db="EMBL/GenBank/DDBJ databases">
        <authorList>
            <person name="Kucharzyk K."/>
            <person name="Murdoch R.W."/>
            <person name="Higgins S."/>
            <person name="Loffler F."/>
        </authorList>
    </citation>
    <scope>NUCLEOTIDE SEQUENCE</scope>
</reference>
<proteinExistence type="predicted"/>
<evidence type="ECO:0000313" key="1">
    <source>
        <dbReference type="EMBL" id="MPM28013.1"/>
    </source>
</evidence>
<dbReference type="EMBL" id="VSSQ01005140">
    <property type="protein sequence ID" value="MPM28013.1"/>
    <property type="molecule type" value="Genomic_DNA"/>
</dbReference>
<name>A0A644YNC6_9ZZZZ</name>
<dbReference type="AlphaFoldDB" id="A0A644YNC6"/>
<comment type="caution">
    <text evidence="1">The sequence shown here is derived from an EMBL/GenBank/DDBJ whole genome shotgun (WGS) entry which is preliminary data.</text>
</comment>
<protein>
    <submittedName>
        <fullName evidence="1">Uncharacterized protein</fullName>
    </submittedName>
</protein>